<feature type="compositionally biased region" description="Polar residues" evidence="1">
    <location>
        <begin position="433"/>
        <end position="455"/>
    </location>
</feature>
<feature type="region of interest" description="Disordered" evidence="1">
    <location>
        <begin position="148"/>
        <end position="170"/>
    </location>
</feature>
<protein>
    <submittedName>
        <fullName evidence="2">Uncharacterized protein</fullName>
    </submittedName>
</protein>
<reference evidence="2 3" key="1">
    <citation type="journal article" date="2023" name="bioRxiv">
        <title>Genome report: Whole genome sequence and annotation of Penstemon davidsonii.</title>
        <authorList>
            <person name="Ostevik K.L."/>
            <person name="Alabady M."/>
            <person name="Zhang M."/>
            <person name="Rausher M.D."/>
        </authorList>
    </citation>
    <scope>NUCLEOTIDE SEQUENCE [LARGE SCALE GENOMIC DNA]</scope>
    <source>
        <strain evidence="2">DNT005</strain>
        <tissue evidence="2">Whole leaf</tissue>
    </source>
</reference>
<feature type="region of interest" description="Disordered" evidence="1">
    <location>
        <begin position="475"/>
        <end position="523"/>
    </location>
</feature>
<dbReference type="InterPro" id="IPR038824">
    <property type="entry name" value="SHOC1-like"/>
</dbReference>
<evidence type="ECO:0000313" key="2">
    <source>
        <dbReference type="EMBL" id="KAK4489549.1"/>
    </source>
</evidence>
<feature type="region of interest" description="Disordered" evidence="1">
    <location>
        <begin position="382"/>
        <end position="415"/>
    </location>
</feature>
<feature type="compositionally biased region" description="Polar residues" evidence="1">
    <location>
        <begin position="490"/>
        <end position="509"/>
    </location>
</feature>
<evidence type="ECO:0000256" key="1">
    <source>
        <dbReference type="SAM" id="MobiDB-lite"/>
    </source>
</evidence>
<comment type="caution">
    <text evidence="2">The sequence shown here is derived from an EMBL/GenBank/DDBJ whole genome shotgun (WGS) entry which is preliminary data.</text>
</comment>
<proteinExistence type="predicted"/>
<keyword evidence="3" id="KW-1185">Reference proteome</keyword>
<dbReference type="PANTHER" id="PTHR35764:SF1">
    <property type="entry name" value="PROTEIN SHORTAGE IN CHIASMATA 1"/>
    <property type="match status" value="1"/>
</dbReference>
<accession>A0ABR0DJX3</accession>
<gene>
    <name evidence="2" type="ORF">RD792_005358</name>
</gene>
<sequence length="523" mass="58311">MACLIIGCLIKFSLQIFEGEGSFLGSVMESSDELYAAAASLGIEIQLFLSYSSEMTEEIILSCINLASKSSRGLYPKVSESETLAESFLTAFPSINPLSAHAILSSGNTLGKFLELSNEGKICAIKKYRVPDESVALLSATSKYGEREDCKSGLTDHSSSVSSVPDSGNLQFKSASEKKRLKYTHDPYNDVEPPNDLFHMEPLDPLPDDILNPPKPSVSCNSWLSGSAEISNKQGQFNSSSIDKLFSFEEFNANCWRSAPEAMKDHRRQSIKVPGIPQDKFIGEVIDVDDTPAFKECFSPFLLDEEKDYMARNSRMSGLSCGANITNPIDIDSASDAWISRRDTVQSRKEEIKPHFGTIGRRNSPMNCQRRLTEEDMLQKAPQNSYNPSFQQAYTRNSNSTPLSNALQSTQTKQGSPWTIEFLNRIREKSRLRQQSIPRNLSSSPRFNFSENASRPTKRKSPSIFEFYKYEGGSNSTPKKIVDQKRLKRTSQSLSSLKKNEKASASSVPPWTPIDKRAKRVGQ</sequence>
<dbReference type="Proteomes" id="UP001291926">
    <property type="component" value="Unassembled WGS sequence"/>
</dbReference>
<feature type="region of interest" description="Disordered" evidence="1">
    <location>
        <begin position="431"/>
        <end position="460"/>
    </location>
</feature>
<dbReference type="PANTHER" id="PTHR35764">
    <property type="entry name" value="PROTEIN SHORTAGE IN CHIASMATA 1"/>
    <property type="match status" value="1"/>
</dbReference>
<evidence type="ECO:0000313" key="3">
    <source>
        <dbReference type="Proteomes" id="UP001291926"/>
    </source>
</evidence>
<name>A0ABR0DJX3_9LAMI</name>
<dbReference type="EMBL" id="JAYDYQ010001088">
    <property type="protein sequence ID" value="KAK4489549.1"/>
    <property type="molecule type" value="Genomic_DNA"/>
</dbReference>
<organism evidence="2 3">
    <name type="scientific">Penstemon davidsonii</name>
    <dbReference type="NCBI Taxonomy" id="160366"/>
    <lineage>
        <taxon>Eukaryota</taxon>
        <taxon>Viridiplantae</taxon>
        <taxon>Streptophyta</taxon>
        <taxon>Embryophyta</taxon>
        <taxon>Tracheophyta</taxon>
        <taxon>Spermatophyta</taxon>
        <taxon>Magnoliopsida</taxon>
        <taxon>eudicotyledons</taxon>
        <taxon>Gunneridae</taxon>
        <taxon>Pentapetalae</taxon>
        <taxon>asterids</taxon>
        <taxon>lamiids</taxon>
        <taxon>Lamiales</taxon>
        <taxon>Plantaginaceae</taxon>
        <taxon>Cheloneae</taxon>
        <taxon>Penstemon</taxon>
    </lineage>
</organism>